<evidence type="ECO:0000256" key="1">
    <source>
        <dbReference type="SAM" id="Phobius"/>
    </source>
</evidence>
<feature type="transmembrane region" description="Helical" evidence="1">
    <location>
        <begin position="105"/>
        <end position="126"/>
    </location>
</feature>
<dbReference type="Proteomes" id="UP000002785">
    <property type="component" value="Chromosome"/>
</dbReference>
<dbReference type="eggNOG" id="COG0477">
    <property type="taxonomic scope" value="Bacteria"/>
</dbReference>
<keyword evidence="1" id="KW-0472">Membrane</keyword>
<name>B5I599_STRX2</name>
<keyword evidence="3" id="KW-1185">Reference proteome</keyword>
<dbReference type="AlphaFoldDB" id="B5I599"/>
<reference evidence="2" key="1">
    <citation type="submission" date="2009-10" db="EMBL/GenBank/DDBJ databases">
        <title>The genome sequence of Streptomyces sviceus strain ATCC 29083.</title>
        <authorList>
            <consortium name="The Broad Institute Genome Sequencing Platform"/>
            <consortium name="Broad Institute Microbial Sequencing Center"/>
            <person name="Fischbach M."/>
            <person name="Godfrey P."/>
            <person name="Ward D."/>
            <person name="Young S."/>
            <person name="Zeng Q."/>
            <person name="Koehrsen M."/>
            <person name="Alvarado L."/>
            <person name="Berlin A.M."/>
            <person name="Bochicchio J."/>
            <person name="Borenstein D."/>
            <person name="Chapman S.B."/>
            <person name="Chen Z."/>
            <person name="Engels R."/>
            <person name="Freedman E."/>
            <person name="Gellesch M."/>
            <person name="Goldberg J."/>
            <person name="Griggs A."/>
            <person name="Gujja S."/>
            <person name="Heilman E.R."/>
            <person name="Heiman D.I."/>
            <person name="Hepburn T.A."/>
            <person name="Howarth C."/>
            <person name="Jen D."/>
            <person name="Larson L."/>
            <person name="Lewis B."/>
            <person name="Mehta T."/>
            <person name="Park D."/>
            <person name="Pearson M."/>
            <person name="Richards J."/>
            <person name="Roberts A."/>
            <person name="Saif S."/>
            <person name="Shea T.D."/>
            <person name="Shenoy N."/>
            <person name="Sisk P."/>
            <person name="Stolte C."/>
            <person name="Sykes S.N."/>
            <person name="Thomson T."/>
            <person name="Walk T."/>
            <person name="White J."/>
            <person name="Yandava C."/>
            <person name="Straight P."/>
            <person name="Clardy J."/>
            <person name="Hung D."/>
            <person name="Kolter R."/>
            <person name="Mekalanos J."/>
            <person name="Walker S."/>
            <person name="Walsh C.T."/>
            <person name="Wieland-Brown L.C."/>
            <person name="Haas B."/>
            <person name="Nusbaum C."/>
            <person name="Birren B."/>
        </authorList>
    </citation>
    <scope>NUCLEOTIDE SEQUENCE [LARGE SCALE GENOMIC DNA]</scope>
    <source>
        <strain evidence="2">ATCC 29083</strain>
    </source>
</reference>
<protein>
    <submittedName>
        <fullName evidence="2">Major facilitator transporter</fullName>
    </submittedName>
</protein>
<evidence type="ECO:0000313" key="2">
    <source>
        <dbReference type="EMBL" id="EDY60254.1"/>
    </source>
</evidence>
<keyword evidence="1" id="KW-1133">Transmembrane helix</keyword>
<sequence>MTRCSSTASPPRGNWPARCSPTSVDLAPGGARSIAAWREANDWAGILTTLGAQLTAVVVPLQICEYAGSSAWVGLRRHGVAVAVSAGMWGLAVARFGTARSLPAAVAWLLLAGGALLALGVFRWTVLQTAVPDGMRGRLQGIDTVVAAGGPRLGDLLPGTVGAALGVPWTVTGGGVLTAA</sequence>
<proteinExistence type="predicted"/>
<evidence type="ECO:0000313" key="3">
    <source>
        <dbReference type="Proteomes" id="UP000002785"/>
    </source>
</evidence>
<organism evidence="2 3">
    <name type="scientific">Streptomyces sviceus (strain ATCC 29083 / DSM 924 / JCM 4929 / NBRC 13980 / NCIMB 11184 / NRRL 5439 / UC 5370)</name>
    <dbReference type="NCBI Taxonomy" id="463191"/>
    <lineage>
        <taxon>Bacteria</taxon>
        <taxon>Bacillati</taxon>
        <taxon>Actinomycetota</taxon>
        <taxon>Actinomycetes</taxon>
        <taxon>Kitasatosporales</taxon>
        <taxon>Streptomycetaceae</taxon>
        <taxon>Streptomyces</taxon>
    </lineage>
</organism>
<keyword evidence="1" id="KW-0812">Transmembrane</keyword>
<gene>
    <name evidence="2" type="ORF">SSEG_10044</name>
</gene>
<accession>B5I599</accession>
<dbReference type="HOGENOM" id="CLU_1495433_0_0_11"/>
<dbReference type="EMBL" id="CM000951">
    <property type="protein sequence ID" value="EDY60254.1"/>
    <property type="molecule type" value="Genomic_DNA"/>
</dbReference>